<feature type="compositionally biased region" description="Polar residues" evidence="4">
    <location>
        <begin position="895"/>
        <end position="905"/>
    </location>
</feature>
<evidence type="ECO:0000256" key="4">
    <source>
        <dbReference type="SAM" id="MobiDB-lite"/>
    </source>
</evidence>
<dbReference type="Proteomes" id="UP001217754">
    <property type="component" value="Chromosome 2"/>
</dbReference>
<dbReference type="GeneID" id="85225147"/>
<feature type="compositionally biased region" description="Basic and acidic residues" evidence="4">
    <location>
        <begin position="870"/>
        <end position="888"/>
    </location>
</feature>
<dbReference type="InterPro" id="IPR011009">
    <property type="entry name" value="Kinase-like_dom_sf"/>
</dbReference>
<feature type="compositionally biased region" description="Basic and acidic residues" evidence="4">
    <location>
        <begin position="54"/>
        <end position="94"/>
    </location>
</feature>
<keyword evidence="7" id="KW-1185">Reference proteome</keyword>
<keyword evidence="1 3" id="KW-0547">Nucleotide-binding</keyword>
<feature type="region of interest" description="Disordered" evidence="4">
    <location>
        <begin position="706"/>
        <end position="744"/>
    </location>
</feature>
<dbReference type="SUPFAM" id="SSF56112">
    <property type="entry name" value="Protein kinase-like (PK-like)"/>
    <property type="match status" value="1"/>
</dbReference>
<evidence type="ECO:0000256" key="3">
    <source>
        <dbReference type="PROSITE-ProRule" id="PRU10141"/>
    </source>
</evidence>
<feature type="compositionally biased region" description="Polar residues" evidence="4">
    <location>
        <begin position="816"/>
        <end position="832"/>
    </location>
</feature>
<reference evidence="6" key="1">
    <citation type="submission" date="2023-03" db="EMBL/GenBank/DDBJ databases">
        <title>Mating type loci evolution in Malassezia.</title>
        <authorList>
            <person name="Coelho M.A."/>
        </authorList>
    </citation>
    <scope>NUCLEOTIDE SEQUENCE</scope>
    <source>
        <strain evidence="6">CBS 9431</strain>
    </source>
</reference>
<dbReference type="Pfam" id="PF00069">
    <property type="entry name" value="Pkinase"/>
    <property type="match status" value="1"/>
</dbReference>
<name>A0AAF0F509_9BASI</name>
<proteinExistence type="predicted"/>
<dbReference type="PROSITE" id="PS00107">
    <property type="entry name" value="PROTEIN_KINASE_ATP"/>
    <property type="match status" value="1"/>
</dbReference>
<dbReference type="GO" id="GO:0005737">
    <property type="term" value="C:cytoplasm"/>
    <property type="evidence" value="ECO:0007669"/>
    <property type="project" value="TreeGrafter"/>
</dbReference>
<sequence length="1619" mass="178106">MYPSRVGLAKRAGLGEERICQRCEKPGHAIYECKNPRPYKTRPTRAQVLANPKLEAKWKPKEAPLEDVRRPGTADDILAERERERAPRRSRSPDVSDYDSDASSSHPPSCKGEETNESMLDPVGLYGPVRGVAAQRKTGPSGPSSGAGPSGDKEGTEGTVTPTSPVSQRASGAQPAEDAPRQQDPKSAKSAAAAAAKRERLEWERTRGAGSSVLLWYEDVRVNNPSELDHFGWTAPEVVPPLPKVLARSAEPVEVVGMDRLLDWGICDYTMLPRTLGRGRFSTVYLALKNGEKFAVKHTPLFPHHELVATRLLREPTLLAELPPHPNLVKVVETIRTPGHFYLVEEFLEGYVTLEALIPRLSSTKPPKAPVLPLAAAEKIFSQLVLVLHAIHWPLRVCHRDVKPENVLVHPETLHLKLLDFGLATHFSKSRAKLTTCCGSPAFHCPEIVTALTQPPGSVSYWGPEVDAWTCGVTLLRCLSGIRYPLGTSHATPQAMASRAKRVLQTLPAHPLRDQIARLLDLNGEKRMKNFQDIAQHYLALQTEPTAPIRRELKSTSFVPNMPQHSMMLPLVLKSDPAVQTPPGAVQDVPTDGAGAPAYTKLTLLNPTKLHNMRVLSFIKYCFRCAGILYHTLPESDERATQRLRWQAALGGSSAGSVPTTPFGDPNVTSRALECVVELTHDEAQGPFSSLVQSVLSMFGQKPKPEPLVIMPPRSSQTPGTALPSPGKDEAVRPSSGPSGKQGPLKMLVFNVWVSFAQGDVPDADMIVPEVFLHGPHDEAPSQFPSHAPKSHKPHAHFAEEPGLHIDTRPERLPQPVSTPSSPITRIQSPSATRRGSRRGTSRPNAVHVYISDPRAVPYVRGALSNGGVHKPEVVPGEPRRPSSDRGLAHLRNAPISSPFRSGATTPGGDESMATESFSADELVASLDAIEGACRATLLLRTRESDATGSARSAESSTARARAHRLYRLVFRLFTQLESTLSNAVHCDALRGQMAELNFRALDVLSPALSLVGEDDSLPSNEVHMEANFGAESGEERAASTGSLSLAVLELFARNSSAKEMCLGIQEQIERLSTACQSRNTSPVQGESEDDCVAPLMRNEAMLVQAIFGLLQLLSVVFPEIETRKPKAVLEPIVSLLYPRLFCKVLPFSLGRIDDADTQEELATQAVMLLCEIIVSIRAFCKHHKRGHEDELAELPDLGNVLIDSLASLLPVLPHTGNGPSMDSDARLLSLSLYDAQQADEGSTQNVSERVTVWNVVRKTYDQLDLDLGERCLGAPLNTKRTVELEEETARHALELLVQQLAYETFMAHVKGRARDRLQCRTQYRIYLGEPLRWNADIAREMLHRLGSVLPAVLLPGLSLAYIPPSPETMKRTQDVQETDAILAFVFWSLNALDRSKPAALDEECATYVVRALALLATFSPVPRLRHVAFSLVTRIVRDYTPVEAALRLMHEMLVSETPSPLRASGVNLLREMCRAHIERLEEARAVDASSDPLLSQGRLWHMLHDVVFVFPDAPQPDRERETAPGELAAYLSQYDSYLLECCTLYYFVRTRDVQNYTGLTEPLLAGRIQERFVDPLTAWVAAWEAHGDLPPELFTQLRLLGSSLERLNTTDKEKHEAP</sequence>
<organism evidence="6 7">
    <name type="scientific">Malassezia japonica</name>
    <dbReference type="NCBI Taxonomy" id="223818"/>
    <lineage>
        <taxon>Eukaryota</taxon>
        <taxon>Fungi</taxon>
        <taxon>Dikarya</taxon>
        <taxon>Basidiomycota</taxon>
        <taxon>Ustilaginomycotina</taxon>
        <taxon>Malasseziomycetes</taxon>
        <taxon>Malasseziales</taxon>
        <taxon>Malasseziaceae</taxon>
        <taxon>Malassezia</taxon>
    </lineage>
</organism>
<dbReference type="InterPro" id="IPR000719">
    <property type="entry name" value="Prot_kinase_dom"/>
</dbReference>
<dbReference type="PANTHER" id="PTHR24346:SF30">
    <property type="entry name" value="MATERNAL EMBRYONIC LEUCINE ZIPPER KINASE"/>
    <property type="match status" value="1"/>
</dbReference>
<dbReference type="PROSITE" id="PS00108">
    <property type="entry name" value="PROTEIN_KINASE_ST"/>
    <property type="match status" value="1"/>
</dbReference>
<evidence type="ECO:0000313" key="6">
    <source>
        <dbReference type="EMBL" id="WFD38542.1"/>
    </source>
</evidence>
<evidence type="ECO:0000256" key="1">
    <source>
        <dbReference type="ARBA" id="ARBA00022741"/>
    </source>
</evidence>
<dbReference type="SMART" id="SM00220">
    <property type="entry name" value="S_TKc"/>
    <property type="match status" value="1"/>
</dbReference>
<accession>A0AAF0F509</accession>
<feature type="compositionally biased region" description="Polar residues" evidence="4">
    <location>
        <begin position="158"/>
        <end position="171"/>
    </location>
</feature>
<feature type="region of interest" description="Disordered" evidence="4">
    <location>
        <begin position="865"/>
        <end position="914"/>
    </location>
</feature>
<feature type="compositionally biased region" description="Basic and acidic residues" evidence="4">
    <location>
        <begin position="178"/>
        <end position="187"/>
    </location>
</feature>
<evidence type="ECO:0000259" key="5">
    <source>
        <dbReference type="PROSITE" id="PS50011"/>
    </source>
</evidence>
<feature type="binding site" evidence="3">
    <location>
        <position position="297"/>
    </location>
    <ligand>
        <name>ATP</name>
        <dbReference type="ChEBI" id="CHEBI:30616"/>
    </ligand>
</feature>
<dbReference type="PANTHER" id="PTHR24346">
    <property type="entry name" value="MAP/MICROTUBULE AFFINITY-REGULATING KINASE"/>
    <property type="match status" value="1"/>
</dbReference>
<dbReference type="GO" id="GO:0004674">
    <property type="term" value="F:protein serine/threonine kinase activity"/>
    <property type="evidence" value="ECO:0007669"/>
    <property type="project" value="TreeGrafter"/>
</dbReference>
<gene>
    <name evidence="6" type="ORF">MJAP1_001498</name>
</gene>
<feature type="region of interest" description="Disordered" evidence="4">
    <location>
        <begin position="807"/>
        <end position="846"/>
    </location>
</feature>
<dbReference type="GO" id="GO:0035556">
    <property type="term" value="P:intracellular signal transduction"/>
    <property type="evidence" value="ECO:0007669"/>
    <property type="project" value="TreeGrafter"/>
</dbReference>
<feature type="region of interest" description="Disordered" evidence="4">
    <location>
        <begin position="34"/>
        <end position="201"/>
    </location>
</feature>
<dbReference type="InterPro" id="IPR017441">
    <property type="entry name" value="Protein_kinase_ATP_BS"/>
</dbReference>
<evidence type="ECO:0000313" key="7">
    <source>
        <dbReference type="Proteomes" id="UP001217754"/>
    </source>
</evidence>
<dbReference type="InterPro" id="IPR008271">
    <property type="entry name" value="Ser/Thr_kinase_AS"/>
</dbReference>
<dbReference type="Pfam" id="PF13917">
    <property type="entry name" value="zf-CCHC_3"/>
    <property type="match status" value="1"/>
</dbReference>
<dbReference type="PROSITE" id="PS50011">
    <property type="entry name" value="PROTEIN_KINASE_DOM"/>
    <property type="match status" value="1"/>
</dbReference>
<dbReference type="EMBL" id="CP119959">
    <property type="protein sequence ID" value="WFD38542.1"/>
    <property type="molecule type" value="Genomic_DNA"/>
</dbReference>
<evidence type="ECO:0000256" key="2">
    <source>
        <dbReference type="ARBA" id="ARBA00022840"/>
    </source>
</evidence>
<keyword evidence="2 3" id="KW-0067">ATP-binding</keyword>
<dbReference type="Gene3D" id="1.10.510.10">
    <property type="entry name" value="Transferase(Phosphotransferase) domain 1"/>
    <property type="match status" value="1"/>
</dbReference>
<feature type="domain" description="Protein kinase" evidence="5">
    <location>
        <begin position="270"/>
        <end position="539"/>
    </location>
</feature>
<dbReference type="GO" id="GO:0005524">
    <property type="term" value="F:ATP binding"/>
    <property type="evidence" value="ECO:0007669"/>
    <property type="project" value="UniProtKB-UniRule"/>
</dbReference>
<protein>
    <recommendedName>
        <fullName evidence="5">Protein kinase domain-containing protein</fullName>
    </recommendedName>
</protein>
<dbReference type="RefSeq" id="XP_060121439.1">
    <property type="nucleotide sequence ID" value="XM_060265456.1"/>
</dbReference>